<evidence type="ECO:0000313" key="3">
    <source>
        <dbReference type="Proteomes" id="UP000070501"/>
    </source>
</evidence>
<evidence type="ECO:0000313" key="2">
    <source>
        <dbReference type="EMBL" id="KXJ89268.1"/>
    </source>
</evidence>
<dbReference type="Proteomes" id="UP000070501">
    <property type="component" value="Unassembled WGS sequence"/>
</dbReference>
<reference evidence="3" key="1">
    <citation type="submission" date="2016-02" db="EMBL/GenBank/DDBJ databases">
        <title>Draft genome sequence of Microdochium bolleyi, a fungal endophyte of beachgrass.</title>
        <authorList>
            <consortium name="DOE Joint Genome Institute"/>
            <person name="David A.S."/>
            <person name="May G."/>
            <person name="Haridas S."/>
            <person name="Lim J."/>
            <person name="Wang M."/>
            <person name="Labutti K."/>
            <person name="Lipzen A."/>
            <person name="Barry K."/>
            <person name="Grigoriev I.V."/>
        </authorList>
    </citation>
    <scope>NUCLEOTIDE SEQUENCE [LARGE SCALE GENOMIC DNA]</scope>
    <source>
        <strain evidence="3">J235TASD1</strain>
    </source>
</reference>
<gene>
    <name evidence="2" type="ORF">Micbo1qcDRAFT_206230</name>
</gene>
<dbReference type="AlphaFoldDB" id="A0A136IWI9"/>
<dbReference type="EMBL" id="KQ964255">
    <property type="protein sequence ID" value="KXJ89268.1"/>
    <property type="molecule type" value="Genomic_DNA"/>
</dbReference>
<evidence type="ECO:0000256" key="1">
    <source>
        <dbReference type="SAM" id="MobiDB-lite"/>
    </source>
</evidence>
<keyword evidence="3" id="KW-1185">Reference proteome</keyword>
<accession>A0A136IWI9</accession>
<organism evidence="2 3">
    <name type="scientific">Microdochium bolleyi</name>
    <dbReference type="NCBI Taxonomy" id="196109"/>
    <lineage>
        <taxon>Eukaryota</taxon>
        <taxon>Fungi</taxon>
        <taxon>Dikarya</taxon>
        <taxon>Ascomycota</taxon>
        <taxon>Pezizomycotina</taxon>
        <taxon>Sordariomycetes</taxon>
        <taxon>Xylariomycetidae</taxon>
        <taxon>Xylariales</taxon>
        <taxon>Microdochiaceae</taxon>
        <taxon>Microdochium</taxon>
    </lineage>
</organism>
<protein>
    <submittedName>
        <fullName evidence="2">Uncharacterized protein</fullName>
    </submittedName>
</protein>
<sequence length="228" mass="24982">MPSPSARTQATAKQEAATKKEPECTCSNLTQRVNKPEGLDDTIWNATVVCEPVVKAGAFDLVFAVKPPASETTPILEHSTHYSARGYLTRKTSSSSVSKPLSKKLSPNAKPMTYKEISYEGHDYKWFMVFHFHATVGEWEFTCPGLFGDKKAAIRVVGFSVQLQAKCPTILDSLKKASGFDEDFNMEDVPEAEAVGCLLTLDEVSEPDSETSPKPSKDKSQKKSKAGK</sequence>
<dbReference type="InParanoid" id="A0A136IWI9"/>
<name>A0A136IWI9_9PEZI</name>
<feature type="region of interest" description="Disordered" evidence="1">
    <location>
        <begin position="204"/>
        <end position="228"/>
    </location>
</feature>
<proteinExistence type="predicted"/>
<feature type="region of interest" description="Disordered" evidence="1">
    <location>
        <begin position="1"/>
        <end position="23"/>
    </location>
</feature>